<dbReference type="InterPro" id="IPR005786">
    <property type="entry name" value="B_amino_transII"/>
</dbReference>
<dbReference type="Pfam" id="PF01063">
    <property type="entry name" value="Aminotran_4"/>
    <property type="match status" value="1"/>
</dbReference>
<dbReference type="PANTHER" id="PTHR11825">
    <property type="entry name" value="SUBGROUP IIII AMINOTRANSFERASE"/>
    <property type="match status" value="1"/>
</dbReference>
<sequence>MESSTYLGIFAYLLVVMILQDTIKVTRTQESKLSAVDWDNLPFGKVFSDHMLIMDYKDGAWQDPEIMPFGPLSMHPATSVIHYGQSIFEGLKAYRMDGGEIAIFRPDMNAKRFEESCARMCMPVIPEKVFVELTRKFVEIESDWIPTKEGFSLYLRPFLFGTDEYIGIKPSDTYRFVIFACPVGAYYNEPVNVKIEEFYTRASVGGVGRAKTAGNYAAALYPARLGQQKGYHQLVWTDGKTHEYIEESGTMNVMFVIDGVLITPSEETDTILRGITKRSVVEVAKMWGMPVEERQVSVAEVVQAHREGRLTEAFGAGTAATIAHIAKIGYREEDLILPAIETRTFSLKVHAYLDDIKSGKVEDTFGWLSKI</sequence>
<dbReference type="AlphaFoldDB" id="F2IDY4"/>
<feature type="modified residue" description="N6-(pyridoxal phosphate)lysine" evidence="16">
    <location>
        <position position="211"/>
    </location>
</feature>
<dbReference type="UniPathway" id="UPA00048">
    <property type="reaction ID" value="UER00073"/>
</dbReference>
<dbReference type="Gene3D" id="3.30.470.10">
    <property type="match status" value="1"/>
</dbReference>
<dbReference type="HOGENOM" id="CLU_031922_0_2_10"/>
<dbReference type="CDD" id="cd01557">
    <property type="entry name" value="BCAT_beta_family"/>
    <property type="match status" value="1"/>
</dbReference>
<dbReference type="UniPathway" id="UPA00049">
    <property type="reaction ID" value="UER00062"/>
</dbReference>
<dbReference type="NCBIfam" id="TIGR01123">
    <property type="entry name" value="ilvE_II"/>
    <property type="match status" value="1"/>
</dbReference>
<dbReference type="Gene3D" id="3.20.10.10">
    <property type="entry name" value="D-amino Acid Aminotransferase, subunit A, domain 2"/>
    <property type="match status" value="1"/>
</dbReference>
<evidence type="ECO:0000256" key="8">
    <source>
        <dbReference type="ARBA" id="ARBA00022576"/>
    </source>
</evidence>
<comment type="pathway">
    <text evidence="5">Amino-acid biosynthesis; L-leucine biosynthesis; L-leucine from 3-methyl-2-oxobutanoate: step 4/4.</text>
</comment>
<dbReference type="eggNOG" id="COG0115">
    <property type="taxonomic scope" value="Bacteria"/>
</dbReference>
<evidence type="ECO:0000256" key="16">
    <source>
        <dbReference type="PIRSR" id="PIRSR006468-1"/>
    </source>
</evidence>
<dbReference type="GO" id="GO:0009097">
    <property type="term" value="P:isoleucine biosynthetic process"/>
    <property type="evidence" value="ECO:0007669"/>
    <property type="project" value="UniProtKB-UniPathway"/>
</dbReference>
<dbReference type="PIRSF" id="PIRSF006468">
    <property type="entry name" value="BCAT1"/>
    <property type="match status" value="1"/>
</dbReference>
<evidence type="ECO:0000256" key="9">
    <source>
        <dbReference type="ARBA" id="ARBA00022605"/>
    </source>
</evidence>
<dbReference type="InterPro" id="IPR043132">
    <property type="entry name" value="BCAT-like_C"/>
</dbReference>
<evidence type="ECO:0000256" key="7">
    <source>
        <dbReference type="ARBA" id="ARBA00013053"/>
    </source>
</evidence>
<dbReference type="GO" id="GO:0052654">
    <property type="term" value="F:L-leucine-2-oxoglutarate transaminase activity"/>
    <property type="evidence" value="ECO:0007669"/>
    <property type="project" value="RHEA"/>
</dbReference>
<comment type="catalytic activity">
    <reaction evidence="15">
        <text>L-leucine + 2-oxoglutarate = 4-methyl-2-oxopentanoate + L-glutamate</text>
        <dbReference type="Rhea" id="RHEA:18321"/>
        <dbReference type="ChEBI" id="CHEBI:16810"/>
        <dbReference type="ChEBI" id="CHEBI:17865"/>
        <dbReference type="ChEBI" id="CHEBI:29985"/>
        <dbReference type="ChEBI" id="CHEBI:57427"/>
        <dbReference type="EC" id="2.6.1.42"/>
    </reaction>
</comment>
<dbReference type="STRING" id="755732.Fluta_3579"/>
<evidence type="ECO:0000256" key="14">
    <source>
        <dbReference type="ARBA" id="ARBA00048798"/>
    </source>
</evidence>
<organism evidence="17 18">
    <name type="scientific">Fluviicola taffensis (strain DSM 16823 / NCIMB 13979 / RW262)</name>
    <dbReference type="NCBI Taxonomy" id="755732"/>
    <lineage>
        <taxon>Bacteria</taxon>
        <taxon>Pseudomonadati</taxon>
        <taxon>Bacteroidota</taxon>
        <taxon>Flavobacteriia</taxon>
        <taxon>Flavobacteriales</taxon>
        <taxon>Crocinitomicaceae</taxon>
        <taxon>Fluviicola</taxon>
    </lineage>
</organism>
<keyword evidence="11" id="KW-0663">Pyridoxal phosphate</keyword>
<comment type="catalytic activity">
    <reaction evidence="13">
        <text>L-valine + 2-oxoglutarate = 3-methyl-2-oxobutanoate + L-glutamate</text>
        <dbReference type="Rhea" id="RHEA:24813"/>
        <dbReference type="ChEBI" id="CHEBI:11851"/>
        <dbReference type="ChEBI" id="CHEBI:16810"/>
        <dbReference type="ChEBI" id="CHEBI:29985"/>
        <dbReference type="ChEBI" id="CHEBI:57762"/>
        <dbReference type="EC" id="2.6.1.42"/>
    </reaction>
</comment>
<dbReference type="GO" id="GO:0009098">
    <property type="term" value="P:L-leucine biosynthetic process"/>
    <property type="evidence" value="ECO:0007669"/>
    <property type="project" value="UniProtKB-UniPathway"/>
</dbReference>
<comment type="pathway">
    <text evidence="4">Amino-acid biosynthesis; L-valine biosynthesis; L-valine from pyruvate: step 4/4.</text>
</comment>
<evidence type="ECO:0000256" key="3">
    <source>
        <dbReference type="ARBA" id="ARBA00004824"/>
    </source>
</evidence>
<dbReference type="EC" id="2.6.1.42" evidence="7"/>
<proteinExistence type="inferred from homology"/>
<evidence type="ECO:0000256" key="10">
    <source>
        <dbReference type="ARBA" id="ARBA00022679"/>
    </source>
</evidence>
<dbReference type="InterPro" id="IPR036038">
    <property type="entry name" value="Aminotransferase-like"/>
</dbReference>
<keyword evidence="12" id="KW-0100">Branched-chain amino acid biosynthesis</keyword>
<dbReference type="SUPFAM" id="SSF56752">
    <property type="entry name" value="D-aminoacid aminotransferase-like PLP-dependent enzymes"/>
    <property type="match status" value="1"/>
</dbReference>
<gene>
    <name evidence="17" type="ordered locus">Fluta_3579</name>
</gene>
<comment type="similarity">
    <text evidence="6">Belongs to the class-IV pyridoxal-phosphate-dependent aminotransferase family.</text>
</comment>
<reference evidence="17 18" key="1">
    <citation type="journal article" date="2011" name="Stand. Genomic Sci.">
        <title>Complete genome sequence of the gliding freshwater bacterium Fluviicola taffensis type strain (RW262).</title>
        <authorList>
            <person name="Woyke T."/>
            <person name="Chertkov O."/>
            <person name="Lapidus A."/>
            <person name="Nolan M."/>
            <person name="Lucas S."/>
            <person name="Del Rio T.G."/>
            <person name="Tice H."/>
            <person name="Cheng J.F."/>
            <person name="Tapia R."/>
            <person name="Han C."/>
            <person name="Goodwin L."/>
            <person name="Pitluck S."/>
            <person name="Liolios K."/>
            <person name="Pagani I."/>
            <person name="Ivanova N."/>
            <person name="Huntemann M."/>
            <person name="Mavromatis K."/>
            <person name="Mikhailova N."/>
            <person name="Pati A."/>
            <person name="Chen A."/>
            <person name="Palaniappan K."/>
            <person name="Land M."/>
            <person name="Hauser L."/>
            <person name="Brambilla E.M."/>
            <person name="Rohde M."/>
            <person name="Mwirichia R."/>
            <person name="Sikorski J."/>
            <person name="Tindall B.J."/>
            <person name="Goker M."/>
            <person name="Bristow J."/>
            <person name="Eisen J.A."/>
            <person name="Markowitz V."/>
            <person name="Hugenholtz P."/>
            <person name="Klenk H.P."/>
            <person name="Kyrpides N.C."/>
        </authorList>
    </citation>
    <scope>NUCLEOTIDE SEQUENCE [LARGE SCALE GENOMIC DNA]</scope>
    <source>
        <strain evidence="18">DSM 16823 / RW262 / RW262</strain>
    </source>
</reference>
<keyword evidence="9" id="KW-0028">Amino-acid biosynthesis</keyword>
<name>F2IDY4_FLUTR</name>
<dbReference type="EMBL" id="CP002542">
    <property type="protein sequence ID" value="AEA45548.1"/>
    <property type="molecule type" value="Genomic_DNA"/>
</dbReference>
<dbReference type="NCBIfam" id="NF009897">
    <property type="entry name" value="PRK13357.1"/>
    <property type="match status" value="1"/>
</dbReference>
<dbReference type="UniPathway" id="UPA00047">
    <property type="reaction ID" value="UER00058"/>
</dbReference>
<evidence type="ECO:0000256" key="13">
    <source>
        <dbReference type="ARBA" id="ARBA00048212"/>
    </source>
</evidence>
<dbReference type="KEGG" id="fte:Fluta_3579"/>
<keyword evidence="8 17" id="KW-0032">Aminotransferase</keyword>
<keyword evidence="10 17" id="KW-0808">Transferase</keyword>
<accession>F2IDY4</accession>
<keyword evidence="18" id="KW-1185">Reference proteome</keyword>
<reference evidence="18" key="2">
    <citation type="submission" date="2011-02" db="EMBL/GenBank/DDBJ databases">
        <title>The complete genome of Fluviicola taffensis DSM 16823.</title>
        <authorList>
            <consortium name="US DOE Joint Genome Institute (JGI-PGF)"/>
            <person name="Lucas S."/>
            <person name="Copeland A."/>
            <person name="Lapidus A."/>
            <person name="Bruce D."/>
            <person name="Goodwin L."/>
            <person name="Pitluck S."/>
            <person name="Kyrpides N."/>
            <person name="Mavromatis K."/>
            <person name="Ivanova N."/>
            <person name="Mikhailova N."/>
            <person name="Pagani I."/>
            <person name="Chertkov O."/>
            <person name="Detter J.C."/>
            <person name="Han C."/>
            <person name="Tapia R."/>
            <person name="Land M."/>
            <person name="Hauser L."/>
            <person name="Markowitz V."/>
            <person name="Cheng J.-F."/>
            <person name="Hugenholtz P."/>
            <person name="Woyke T."/>
            <person name="Wu D."/>
            <person name="Tindall B."/>
            <person name="Pomrenke H.G."/>
            <person name="Brambilla E."/>
            <person name="Klenk H.-P."/>
            <person name="Eisen J.A."/>
        </authorList>
    </citation>
    <scope>NUCLEOTIDE SEQUENCE [LARGE SCALE GENOMIC DNA]</scope>
    <source>
        <strain evidence="18">DSM 16823 / RW262 / RW262</strain>
    </source>
</reference>
<protein>
    <recommendedName>
        <fullName evidence="7">branched-chain-amino-acid transaminase</fullName>
        <ecNumber evidence="7">2.6.1.42</ecNumber>
    </recommendedName>
</protein>
<evidence type="ECO:0000256" key="2">
    <source>
        <dbReference type="ARBA" id="ARBA00003109"/>
    </source>
</evidence>
<dbReference type="InterPro" id="IPR043131">
    <property type="entry name" value="BCAT-like_N"/>
</dbReference>
<evidence type="ECO:0000313" key="18">
    <source>
        <dbReference type="Proteomes" id="UP000007463"/>
    </source>
</evidence>
<dbReference type="PANTHER" id="PTHR11825:SF44">
    <property type="entry name" value="BRANCHED-CHAIN-AMINO-ACID AMINOTRANSFERASE"/>
    <property type="match status" value="1"/>
</dbReference>
<dbReference type="Proteomes" id="UP000007463">
    <property type="component" value="Chromosome"/>
</dbReference>
<comment type="function">
    <text evidence="2">Acts on leucine, isoleucine and valine.</text>
</comment>
<evidence type="ECO:0000313" key="17">
    <source>
        <dbReference type="EMBL" id="AEA45548.1"/>
    </source>
</evidence>
<comment type="cofactor">
    <cofactor evidence="1">
        <name>pyridoxal 5'-phosphate</name>
        <dbReference type="ChEBI" id="CHEBI:597326"/>
    </cofactor>
</comment>
<evidence type="ECO:0000256" key="12">
    <source>
        <dbReference type="ARBA" id="ARBA00023304"/>
    </source>
</evidence>
<dbReference type="InterPro" id="IPR001544">
    <property type="entry name" value="Aminotrans_IV"/>
</dbReference>
<dbReference type="GO" id="GO:0052656">
    <property type="term" value="F:L-isoleucine-2-oxoglutarate transaminase activity"/>
    <property type="evidence" value="ECO:0007669"/>
    <property type="project" value="RHEA"/>
</dbReference>
<evidence type="ECO:0000256" key="6">
    <source>
        <dbReference type="ARBA" id="ARBA00009320"/>
    </source>
</evidence>
<evidence type="ECO:0000256" key="11">
    <source>
        <dbReference type="ARBA" id="ARBA00022898"/>
    </source>
</evidence>
<dbReference type="InterPro" id="IPR033939">
    <property type="entry name" value="BCAT_family"/>
</dbReference>
<dbReference type="GO" id="GO:0009099">
    <property type="term" value="P:L-valine biosynthetic process"/>
    <property type="evidence" value="ECO:0007669"/>
    <property type="project" value="UniProtKB-UniPathway"/>
</dbReference>
<dbReference type="GO" id="GO:0052655">
    <property type="term" value="F:L-valine-2-oxoglutarate transaminase activity"/>
    <property type="evidence" value="ECO:0007669"/>
    <property type="project" value="RHEA"/>
</dbReference>
<evidence type="ECO:0000256" key="5">
    <source>
        <dbReference type="ARBA" id="ARBA00005072"/>
    </source>
</evidence>
<comment type="pathway">
    <text evidence="3">Amino-acid biosynthesis; L-isoleucine biosynthesis; L-isoleucine from 2-oxobutanoate: step 4/4.</text>
</comment>
<comment type="catalytic activity">
    <reaction evidence="14">
        <text>L-isoleucine + 2-oxoglutarate = (S)-3-methyl-2-oxopentanoate + L-glutamate</text>
        <dbReference type="Rhea" id="RHEA:24801"/>
        <dbReference type="ChEBI" id="CHEBI:16810"/>
        <dbReference type="ChEBI" id="CHEBI:29985"/>
        <dbReference type="ChEBI" id="CHEBI:35146"/>
        <dbReference type="ChEBI" id="CHEBI:58045"/>
        <dbReference type="EC" id="2.6.1.42"/>
    </reaction>
</comment>
<evidence type="ECO:0000256" key="1">
    <source>
        <dbReference type="ARBA" id="ARBA00001933"/>
    </source>
</evidence>
<evidence type="ECO:0000256" key="4">
    <source>
        <dbReference type="ARBA" id="ARBA00004931"/>
    </source>
</evidence>
<evidence type="ECO:0000256" key="15">
    <source>
        <dbReference type="ARBA" id="ARBA00049229"/>
    </source>
</evidence>